<dbReference type="PRINTS" id="PR00176">
    <property type="entry name" value="NANEUSMPORT"/>
</dbReference>
<feature type="transmembrane region" description="Helical" evidence="7">
    <location>
        <begin position="248"/>
        <end position="270"/>
    </location>
</feature>
<evidence type="ECO:0000256" key="5">
    <source>
        <dbReference type="ARBA" id="ARBA00023136"/>
    </source>
</evidence>
<dbReference type="InterPro" id="IPR000175">
    <property type="entry name" value="Na/ntran_symport"/>
</dbReference>
<sequence length="440" mass="46281">MSNTFSSRLGFILSSAGSAIGLGCIWKFPYMATQHGGGAFFLVYLALALTLGLALMSAEMALGRASGQGVCGAFSSLGSKRWRYCGYLPVATAFVIMGFYCVVGGWSLAYVFKALAGQAVSQDAALLTERFNTLIAHPAQAILWLAGFLGLTALVVLGGVQRGIEMMSRKLMPLLFILMLLLIARGITLPGAWEGVIFLLRPDFSAFSFNTLLAALGLAFFSLSLGMGAMVTYGAYLKADSDLPGAAAWVVALTLFVCLLGGLLVVPPAFALGIGPQGGPGLTFISMPAIFASMPGGELFAVLFFVLLLVAALTSSVSLLEVCARFAIDELGLSRRMAVLASSAGIFVLGVPAALSFSPENTLSLLGHTAFDLMDQLTSNIMLPLGGIATAVFCGWFCWREIGAQLRYRNRARRSLLAATRIIVALVAPLAISVILLRGA</sequence>
<evidence type="ECO:0000313" key="8">
    <source>
        <dbReference type="EMBL" id="MET1488502.1"/>
    </source>
</evidence>
<comment type="caution">
    <text evidence="8">The sequence shown here is derived from an EMBL/GenBank/DDBJ whole genome shotgun (WGS) entry which is preliminary data.</text>
</comment>
<feature type="transmembrane region" description="Helical" evidence="7">
    <location>
        <begin position="37"/>
        <end position="56"/>
    </location>
</feature>
<evidence type="ECO:0000256" key="7">
    <source>
        <dbReference type="SAM" id="Phobius"/>
    </source>
</evidence>
<keyword evidence="3 6" id="KW-0812">Transmembrane</keyword>
<dbReference type="PANTHER" id="PTHR42948:SF1">
    <property type="entry name" value="TRANSPORTER"/>
    <property type="match status" value="1"/>
</dbReference>
<keyword evidence="6" id="KW-0769">Symport</keyword>
<keyword evidence="5 7" id="KW-0472">Membrane</keyword>
<feature type="transmembrane region" description="Helical" evidence="7">
    <location>
        <begin position="172"/>
        <end position="193"/>
    </location>
</feature>
<evidence type="ECO:0000256" key="1">
    <source>
        <dbReference type="ARBA" id="ARBA00004141"/>
    </source>
</evidence>
<comment type="subcellular location">
    <subcellularLocation>
        <location evidence="1">Membrane</location>
        <topology evidence="1">Multi-pass membrane protein</topology>
    </subcellularLocation>
</comment>
<feature type="transmembrane region" description="Helical" evidence="7">
    <location>
        <begin position="87"/>
        <end position="112"/>
    </location>
</feature>
<evidence type="ECO:0000256" key="2">
    <source>
        <dbReference type="ARBA" id="ARBA00022448"/>
    </source>
</evidence>
<dbReference type="InterPro" id="IPR047218">
    <property type="entry name" value="YocR/YhdH-like"/>
</dbReference>
<protein>
    <recommendedName>
        <fullName evidence="6">Transporter</fullName>
    </recommendedName>
</protein>
<dbReference type="PANTHER" id="PTHR42948">
    <property type="entry name" value="TRANSPORTER"/>
    <property type="match status" value="1"/>
</dbReference>
<organism evidence="8 9">
    <name type="scientific">Uliginosibacterium paludis</name>
    <dbReference type="NCBI Taxonomy" id="1615952"/>
    <lineage>
        <taxon>Bacteria</taxon>
        <taxon>Pseudomonadati</taxon>
        <taxon>Pseudomonadota</taxon>
        <taxon>Betaproteobacteria</taxon>
        <taxon>Rhodocyclales</taxon>
        <taxon>Zoogloeaceae</taxon>
        <taxon>Uliginosibacterium</taxon>
    </lineage>
</organism>
<dbReference type="EMBL" id="JBEWLZ010000001">
    <property type="protein sequence ID" value="MET1488502.1"/>
    <property type="molecule type" value="Genomic_DNA"/>
</dbReference>
<keyword evidence="2 6" id="KW-0813">Transport</keyword>
<reference evidence="8 9" key="1">
    <citation type="submission" date="2024-07" db="EMBL/GenBank/DDBJ databases">
        <title>Uliginosibacterium paludis KCTC:42655.</title>
        <authorList>
            <person name="Kim M.K."/>
        </authorList>
    </citation>
    <scope>NUCLEOTIDE SEQUENCE [LARGE SCALE GENOMIC DNA]</scope>
    <source>
        <strain evidence="8 9">KCTC 42655</strain>
    </source>
</reference>
<dbReference type="CDD" id="cd10336">
    <property type="entry name" value="SLC6sbd_Tyt1-Like"/>
    <property type="match status" value="1"/>
</dbReference>
<feature type="transmembrane region" description="Helical" evidence="7">
    <location>
        <begin position="141"/>
        <end position="160"/>
    </location>
</feature>
<name>A0ABV2CL31_9RHOO</name>
<evidence type="ECO:0000313" key="9">
    <source>
        <dbReference type="Proteomes" id="UP001548590"/>
    </source>
</evidence>
<comment type="similarity">
    <text evidence="6">Belongs to the sodium:neurotransmitter symporter (SNF) (TC 2.A.22) family.</text>
</comment>
<evidence type="ECO:0000256" key="6">
    <source>
        <dbReference type="RuleBase" id="RU003732"/>
    </source>
</evidence>
<keyword evidence="4 7" id="KW-1133">Transmembrane helix</keyword>
<accession>A0ABV2CL31</accession>
<dbReference type="SUPFAM" id="SSF161070">
    <property type="entry name" value="SNF-like"/>
    <property type="match status" value="1"/>
</dbReference>
<dbReference type="RefSeq" id="WP_345926676.1">
    <property type="nucleotide sequence ID" value="NZ_JBDIVF010000003.1"/>
</dbReference>
<feature type="transmembrane region" description="Helical" evidence="7">
    <location>
        <begin position="419"/>
        <end position="437"/>
    </location>
</feature>
<feature type="transmembrane region" description="Helical" evidence="7">
    <location>
        <begin position="336"/>
        <end position="357"/>
    </location>
</feature>
<dbReference type="InterPro" id="IPR037272">
    <property type="entry name" value="SNS_sf"/>
</dbReference>
<dbReference type="Proteomes" id="UP001548590">
    <property type="component" value="Unassembled WGS sequence"/>
</dbReference>
<feature type="transmembrane region" description="Helical" evidence="7">
    <location>
        <begin position="377"/>
        <end position="399"/>
    </location>
</feature>
<evidence type="ECO:0000256" key="3">
    <source>
        <dbReference type="ARBA" id="ARBA00022692"/>
    </source>
</evidence>
<gene>
    <name evidence="8" type="ORF">ABVT11_01585</name>
</gene>
<keyword evidence="9" id="KW-1185">Reference proteome</keyword>
<feature type="transmembrane region" description="Helical" evidence="7">
    <location>
        <begin position="299"/>
        <end position="324"/>
    </location>
</feature>
<dbReference type="NCBIfam" id="NF037979">
    <property type="entry name" value="Na_transp"/>
    <property type="match status" value="1"/>
</dbReference>
<proteinExistence type="inferred from homology"/>
<feature type="transmembrane region" description="Helical" evidence="7">
    <location>
        <begin position="213"/>
        <end position="236"/>
    </location>
</feature>
<evidence type="ECO:0000256" key="4">
    <source>
        <dbReference type="ARBA" id="ARBA00022989"/>
    </source>
</evidence>
<dbReference type="Pfam" id="PF00209">
    <property type="entry name" value="SNF"/>
    <property type="match status" value="2"/>
</dbReference>
<dbReference type="PROSITE" id="PS50267">
    <property type="entry name" value="NA_NEUROTRAN_SYMP_3"/>
    <property type="match status" value="1"/>
</dbReference>
<dbReference type="PROSITE" id="PS00610">
    <property type="entry name" value="NA_NEUROTRAN_SYMP_1"/>
    <property type="match status" value="1"/>
</dbReference>